<dbReference type="PROSITE" id="PS00079">
    <property type="entry name" value="MULTICOPPER_OXIDASE1"/>
    <property type="match status" value="1"/>
</dbReference>
<keyword evidence="3" id="KW-0560">Oxidoreductase</keyword>
<dbReference type="InterPro" id="IPR033138">
    <property type="entry name" value="Cu_oxidase_CS"/>
</dbReference>
<evidence type="ECO:0000259" key="7">
    <source>
        <dbReference type="Pfam" id="PF07731"/>
    </source>
</evidence>
<dbReference type="GeneID" id="25321457"/>
<dbReference type="InterPro" id="IPR045087">
    <property type="entry name" value="Cu-oxidase_fam"/>
</dbReference>
<keyword evidence="2" id="KW-0479">Metal-binding</keyword>
<reference evidence="9 10" key="1">
    <citation type="submission" date="2015-04" db="EMBL/GenBank/DDBJ databases">
        <authorList>
            <person name="Heijne W.H."/>
            <person name="Fedorova N.D."/>
            <person name="Nierman W.C."/>
            <person name="Vollebregt A.W."/>
            <person name="Zhao Z."/>
            <person name="Wu L."/>
            <person name="Kumar M."/>
            <person name="Stam H."/>
            <person name="van den Berg M.A."/>
            <person name="Pel H.J."/>
        </authorList>
    </citation>
    <scope>NUCLEOTIDE SEQUENCE [LARGE SCALE GENOMIC DNA]</scope>
    <source>
        <strain evidence="9 10">CBS 393.64</strain>
    </source>
</reference>
<dbReference type="RefSeq" id="XP_013323522.1">
    <property type="nucleotide sequence ID" value="XM_013468068.1"/>
</dbReference>
<dbReference type="InterPro" id="IPR008972">
    <property type="entry name" value="Cupredoxin"/>
</dbReference>
<protein>
    <submittedName>
        <fullName evidence="9">Laccase</fullName>
    </submittedName>
</protein>
<evidence type="ECO:0000256" key="3">
    <source>
        <dbReference type="ARBA" id="ARBA00023002"/>
    </source>
</evidence>
<dbReference type="Pfam" id="PF07732">
    <property type="entry name" value="Cu-oxidase_3"/>
    <property type="match status" value="1"/>
</dbReference>
<comment type="similarity">
    <text evidence="1">Belongs to the multicopper oxidase family.</text>
</comment>
<dbReference type="NCBIfam" id="TIGR03390">
    <property type="entry name" value="ascorbOXfungal"/>
    <property type="match status" value="1"/>
</dbReference>
<dbReference type="PANTHER" id="PTHR11709">
    <property type="entry name" value="MULTI-COPPER OXIDASE"/>
    <property type="match status" value="1"/>
</dbReference>
<evidence type="ECO:0000256" key="2">
    <source>
        <dbReference type="ARBA" id="ARBA00022723"/>
    </source>
</evidence>
<keyword evidence="4" id="KW-0186">Copper</keyword>
<organism evidence="9 10">
    <name type="scientific">Rasamsonia emersonii (strain ATCC 16479 / CBS 393.64 / IMI 116815)</name>
    <dbReference type="NCBI Taxonomy" id="1408163"/>
    <lineage>
        <taxon>Eukaryota</taxon>
        <taxon>Fungi</taxon>
        <taxon>Dikarya</taxon>
        <taxon>Ascomycota</taxon>
        <taxon>Pezizomycotina</taxon>
        <taxon>Eurotiomycetes</taxon>
        <taxon>Eurotiomycetidae</taxon>
        <taxon>Eurotiales</taxon>
        <taxon>Trichocomaceae</taxon>
        <taxon>Rasamsonia</taxon>
    </lineage>
</organism>
<dbReference type="STRING" id="1408163.A0A0F4YFJ1"/>
<evidence type="ECO:0000256" key="4">
    <source>
        <dbReference type="ARBA" id="ARBA00023008"/>
    </source>
</evidence>
<accession>A0A0F4YFJ1</accession>
<dbReference type="SUPFAM" id="SSF49503">
    <property type="entry name" value="Cupredoxins"/>
    <property type="match status" value="3"/>
</dbReference>
<dbReference type="Pfam" id="PF07731">
    <property type="entry name" value="Cu-oxidase_2"/>
    <property type="match status" value="1"/>
</dbReference>
<evidence type="ECO:0000256" key="1">
    <source>
        <dbReference type="ARBA" id="ARBA00010609"/>
    </source>
</evidence>
<feature type="domain" description="Plastocyanin-like" evidence="6">
    <location>
        <begin position="174"/>
        <end position="300"/>
    </location>
</feature>
<evidence type="ECO:0000313" key="9">
    <source>
        <dbReference type="EMBL" id="KKA16910.1"/>
    </source>
</evidence>
<keyword evidence="5" id="KW-0812">Transmembrane</keyword>
<feature type="domain" description="Plastocyanin-like" evidence="7">
    <location>
        <begin position="411"/>
        <end position="560"/>
    </location>
</feature>
<gene>
    <name evidence="9" type="ORF">T310_9524</name>
</gene>
<dbReference type="CDD" id="cd13895">
    <property type="entry name" value="CuRO_3_AAO_like_2"/>
    <property type="match status" value="1"/>
</dbReference>
<proteinExistence type="inferred from homology"/>
<dbReference type="PROSITE" id="PS00080">
    <property type="entry name" value="MULTICOPPER_OXIDASE2"/>
    <property type="match status" value="1"/>
</dbReference>
<evidence type="ECO:0000259" key="6">
    <source>
        <dbReference type="Pfam" id="PF00394"/>
    </source>
</evidence>
<dbReference type="Pfam" id="PF00394">
    <property type="entry name" value="Cu-oxidase"/>
    <property type="match status" value="1"/>
</dbReference>
<dbReference type="SMR" id="A0A0F4YFJ1"/>
<keyword evidence="10" id="KW-1185">Reference proteome</keyword>
<feature type="transmembrane region" description="Helical" evidence="5">
    <location>
        <begin position="12"/>
        <end position="33"/>
    </location>
</feature>
<dbReference type="InterPro" id="IPR011706">
    <property type="entry name" value="Cu-oxidase_C"/>
</dbReference>
<dbReference type="InterPro" id="IPR001117">
    <property type="entry name" value="Cu-oxidase_2nd"/>
</dbReference>
<dbReference type="PANTHER" id="PTHR11709:SF394">
    <property type="entry name" value="FI03373P-RELATED"/>
    <property type="match status" value="1"/>
</dbReference>
<dbReference type="Gene3D" id="2.60.40.420">
    <property type="entry name" value="Cupredoxins - blue copper proteins"/>
    <property type="match status" value="3"/>
</dbReference>
<dbReference type="AlphaFoldDB" id="A0A0F4YFJ1"/>
<dbReference type="InterPro" id="IPR035666">
    <property type="entry name" value="MCO_CuRO_3"/>
</dbReference>
<evidence type="ECO:0000313" key="10">
    <source>
        <dbReference type="Proteomes" id="UP000053958"/>
    </source>
</evidence>
<dbReference type="GO" id="GO:0016491">
    <property type="term" value="F:oxidoreductase activity"/>
    <property type="evidence" value="ECO:0007669"/>
    <property type="project" value="UniProtKB-KW"/>
</dbReference>
<evidence type="ECO:0000256" key="5">
    <source>
        <dbReference type="SAM" id="Phobius"/>
    </source>
</evidence>
<comment type="caution">
    <text evidence="9">The sequence shown here is derived from an EMBL/GenBank/DDBJ whole genome shotgun (WGS) entry which is preliminary data.</text>
</comment>
<feature type="domain" description="Plastocyanin-like" evidence="8">
    <location>
        <begin position="46"/>
        <end position="160"/>
    </location>
</feature>
<sequence>MGIALTWQHITTYLLLYLLSNLPAVIVAVHVHIHDESFTPDIVLRITAENYTQACHDRYSVLINGSSPGPELRLQEGRTTWIRVHNDMEVENVTMHWHGLSMVVAPFSDGTPLASQWPIPPGYFFDYEVRPDVGYAGTYFYHSRVGFQAVSAAGALIVDEAAPSSPAPYSYDEERIIALGDFFHRTDRDIEEGLTGKNFTWSGEPDALLVNGQGLPISSSSSNRGGGSSCSMAAIDVEPGKTYRLRFIGSTALSFLRLEIEGHEMEIIEADGQYTQPVPTSYIQIGSGQRFSALLRTKTESELAQSKGQGKGYFYIQLVTLDRPAVRTAYAVLRYPGADVDLMTAPSTPPLPVASTTNGWLDDQLRPLCPAPDFPSLSEITRRIVINVHQTVSEGIVWVENGYPWTENVPKSPYLIDIYSGRYDLDAAYERALANGGFDAVTRTFPAKMGEVLEIVWQNQGSTTSGNVETHPIHAHGRHFFDLGGGEGTYDPVANEARLNGSSPMQRDTTMLYRYREKTTPGGNASWRAWRLRVDDAGVWMMHCHILQHMIMGMQTVFVFGDREQIVRQTGTASYGYLTFGGPAYGNSSHWPEVMHFFD</sequence>
<keyword evidence="5" id="KW-1133">Transmembrane helix</keyword>
<dbReference type="OrthoDB" id="2121828at2759"/>
<dbReference type="InterPro" id="IPR002355">
    <property type="entry name" value="Cu_oxidase_Cu_BS"/>
</dbReference>
<dbReference type="InterPro" id="IPR017762">
    <property type="entry name" value="Multicopper_oxidase_fun"/>
</dbReference>
<dbReference type="EMBL" id="LASV01000732">
    <property type="protein sequence ID" value="KKA16910.1"/>
    <property type="molecule type" value="Genomic_DNA"/>
</dbReference>
<name>A0A0F4YFJ1_RASE3</name>
<keyword evidence="5" id="KW-0472">Membrane</keyword>
<dbReference type="CDD" id="cd13873">
    <property type="entry name" value="CuRO_2_AAO_like_2"/>
    <property type="match status" value="1"/>
</dbReference>
<dbReference type="Proteomes" id="UP000053958">
    <property type="component" value="Unassembled WGS sequence"/>
</dbReference>
<dbReference type="GO" id="GO:0005507">
    <property type="term" value="F:copper ion binding"/>
    <property type="evidence" value="ECO:0007669"/>
    <property type="project" value="InterPro"/>
</dbReference>
<dbReference type="InterPro" id="IPR011707">
    <property type="entry name" value="Cu-oxidase-like_N"/>
</dbReference>
<evidence type="ECO:0000259" key="8">
    <source>
        <dbReference type="Pfam" id="PF07732"/>
    </source>
</evidence>